<protein>
    <submittedName>
        <fullName evidence="1">Uncharacterized protein</fullName>
    </submittedName>
</protein>
<organism evidence="1 2">
    <name type="scientific">Pandoraea pneumonica</name>
    <dbReference type="NCBI Taxonomy" id="2508299"/>
    <lineage>
        <taxon>Bacteria</taxon>
        <taxon>Pseudomonadati</taxon>
        <taxon>Pseudomonadota</taxon>
        <taxon>Betaproteobacteria</taxon>
        <taxon>Burkholderiales</taxon>
        <taxon>Burkholderiaceae</taxon>
        <taxon>Pandoraea</taxon>
    </lineage>
</organism>
<dbReference type="EMBL" id="CABPSK010000001">
    <property type="protein sequence ID" value="VVD63507.1"/>
    <property type="molecule type" value="Genomic_DNA"/>
</dbReference>
<evidence type="ECO:0000313" key="2">
    <source>
        <dbReference type="Proteomes" id="UP000366945"/>
    </source>
</evidence>
<keyword evidence="2" id="KW-1185">Reference proteome</keyword>
<evidence type="ECO:0000313" key="1">
    <source>
        <dbReference type="EMBL" id="VVD63507.1"/>
    </source>
</evidence>
<sequence length="59" mass="6394">MKRLYARLVLWLIRPALEKALEPEGLIWVEFERGGTGGEALSGRTVIASIAVPVPPGAH</sequence>
<reference evidence="1 2" key="1">
    <citation type="submission" date="2019-08" db="EMBL/GenBank/DDBJ databases">
        <authorList>
            <person name="Peeters C."/>
        </authorList>
    </citation>
    <scope>NUCLEOTIDE SEQUENCE [LARGE SCALE GENOMIC DNA]</scope>
    <source>
        <strain evidence="1 2">LMG 31114</strain>
    </source>
</reference>
<gene>
    <name evidence="1" type="ORF">PPN31114_00225</name>
</gene>
<dbReference type="Proteomes" id="UP000366945">
    <property type="component" value="Unassembled WGS sequence"/>
</dbReference>
<accession>A0A5E4RJQ5</accession>
<dbReference type="AlphaFoldDB" id="A0A5E4RJQ5"/>
<name>A0A5E4RJQ5_9BURK</name>
<proteinExistence type="predicted"/>